<accession>A0A5B2VXZ7</accession>
<dbReference type="InterPro" id="IPR001375">
    <property type="entry name" value="Peptidase_S9_cat"/>
</dbReference>
<evidence type="ECO:0000313" key="4">
    <source>
        <dbReference type="Proteomes" id="UP000324611"/>
    </source>
</evidence>
<name>A0A5B2VXZ7_9BACT</name>
<feature type="signal peptide" evidence="1">
    <location>
        <begin position="1"/>
        <end position="19"/>
    </location>
</feature>
<dbReference type="SUPFAM" id="SSF53474">
    <property type="entry name" value="alpha/beta-Hydrolases"/>
    <property type="match status" value="1"/>
</dbReference>
<evidence type="ECO:0000259" key="2">
    <source>
        <dbReference type="Pfam" id="PF00326"/>
    </source>
</evidence>
<proteinExistence type="predicted"/>
<dbReference type="Gene3D" id="3.40.50.1820">
    <property type="entry name" value="alpha/beta hydrolase"/>
    <property type="match status" value="1"/>
</dbReference>
<keyword evidence="1" id="KW-0732">Signal</keyword>
<reference evidence="3 4" key="2">
    <citation type="submission" date="2019-09" db="EMBL/GenBank/DDBJ databases">
        <authorList>
            <person name="Jin C."/>
        </authorList>
    </citation>
    <scope>NUCLEOTIDE SEQUENCE [LARGE SCALE GENOMIC DNA]</scope>
    <source>
        <strain evidence="3 4">BN140078</strain>
    </source>
</reference>
<feature type="domain" description="Peptidase S9 prolyl oligopeptidase catalytic" evidence="2">
    <location>
        <begin position="715"/>
        <end position="894"/>
    </location>
</feature>
<dbReference type="PANTHER" id="PTHR11731:SF193">
    <property type="entry name" value="DIPEPTIDYL PEPTIDASE 9"/>
    <property type="match status" value="1"/>
</dbReference>
<dbReference type="AlphaFoldDB" id="A0A5B2VXZ7"/>
<dbReference type="RefSeq" id="WP_149838569.1">
    <property type="nucleotide sequence ID" value="NZ_VUOC01000002.1"/>
</dbReference>
<evidence type="ECO:0000313" key="3">
    <source>
        <dbReference type="EMBL" id="KAA2243694.1"/>
    </source>
</evidence>
<keyword evidence="4" id="KW-1185">Reference proteome</keyword>
<dbReference type="SUPFAM" id="SSF82171">
    <property type="entry name" value="DPP6 N-terminal domain-like"/>
    <property type="match status" value="1"/>
</dbReference>
<organism evidence="3 4">
    <name type="scientific">Chitinophaga agrisoli</name>
    <dbReference type="NCBI Taxonomy" id="2607653"/>
    <lineage>
        <taxon>Bacteria</taxon>
        <taxon>Pseudomonadati</taxon>
        <taxon>Bacteroidota</taxon>
        <taxon>Chitinophagia</taxon>
        <taxon>Chitinophagales</taxon>
        <taxon>Chitinophagaceae</taxon>
        <taxon>Chitinophaga</taxon>
    </lineage>
</organism>
<dbReference type="GO" id="GO:0008239">
    <property type="term" value="F:dipeptidyl-peptidase activity"/>
    <property type="evidence" value="ECO:0007669"/>
    <property type="project" value="TreeGrafter"/>
</dbReference>
<comment type="caution">
    <text evidence="3">The sequence shown here is derived from an EMBL/GenBank/DDBJ whole genome shotgun (WGS) entry which is preliminary data.</text>
</comment>
<protein>
    <submittedName>
        <fullName evidence="3">S9 family peptidase</fullName>
    </submittedName>
</protein>
<feature type="chain" id="PRO_5022887173" evidence="1">
    <location>
        <begin position="20"/>
        <end position="917"/>
    </location>
</feature>
<dbReference type="GO" id="GO:0008236">
    <property type="term" value="F:serine-type peptidase activity"/>
    <property type="evidence" value="ECO:0007669"/>
    <property type="project" value="InterPro"/>
</dbReference>
<dbReference type="Pfam" id="PF00326">
    <property type="entry name" value="Peptidase_S9"/>
    <property type="match status" value="1"/>
</dbReference>
<gene>
    <name evidence="3" type="ORF">F0L74_14540</name>
</gene>
<dbReference type="EMBL" id="VUOC01000002">
    <property type="protein sequence ID" value="KAA2243694.1"/>
    <property type="molecule type" value="Genomic_DNA"/>
</dbReference>
<dbReference type="InterPro" id="IPR029058">
    <property type="entry name" value="AB_hydrolase_fold"/>
</dbReference>
<dbReference type="InterPro" id="IPR050278">
    <property type="entry name" value="Serine_Prot_S9B/DPPIV"/>
</dbReference>
<evidence type="ECO:0000256" key="1">
    <source>
        <dbReference type="SAM" id="SignalP"/>
    </source>
</evidence>
<dbReference type="GO" id="GO:0006508">
    <property type="term" value="P:proteolysis"/>
    <property type="evidence" value="ECO:0007669"/>
    <property type="project" value="InterPro"/>
</dbReference>
<dbReference type="PANTHER" id="PTHR11731">
    <property type="entry name" value="PROTEASE FAMILY S9B,C DIPEPTIDYL-PEPTIDASE IV-RELATED"/>
    <property type="match status" value="1"/>
</dbReference>
<sequence>MRTTIIYVALCCLSLAAYAQKKPLDHSVYDSWESIGAKAISNNGQWVAYTITPQEGDSRLVIYDNKKHRSLEIPRGNRPVITEDSRFVVFAITPYFSETRQARIKKKKSAEMPKDSMGIVNLEQWQSWKTPMVKSFKTPEKGSGILAYLLERPQSDKDSTGGTPLVIRQLASGREDTLQHVQEYVFSKPGNKLLVETSVAKKDPLSRAGVLLWDVTAQHADTISRGDGERTLFSFDEKGQQLAWISTPDSAKALQRIFRLYYYTPGQDSGIIAATRGTGGIPDKWGIADSSKIYFSNNGQRLFFGTAPIRPPKDTTIVDFEVAKVDIWNYQDDFLQPMQLKNMNRELKRSYLAVYLPATKKVLQLGDKDLETITTADENDSDYALGATNKGERIAMQWTGRTLNTAWLVNVTDGTRKMIKEKLDGQFYISPKGRYLYWYDMKGRHWFSYETATGAIHNMTANIPAAMFDEEDDHPDDPEAYGKAGWLEDDKYLYVYDRFDIWQVDPSGKEAPVNITHGQGRRDKTRFRDVQLDEDEHFFKKDQPLLLSAYNETSKYNGFYQLNPKSHALQQLAMGPYAYQLPRKAKQADTYIFNKSSYVLSPDVYVGTLTGKTPSFDKAVQISHINPQQQQYNWGTASLFKWTAYNGKPAEGILYKPEDFDSTKHYPVLIYFYEKLTDGMYNYQPPAPTPSRLNIPFFVSRGYLVFAPDISYEAGHPGKSAYDYIVSGARALAQHNWVDSTNIGLQGQSWGGYQVAYVITQTNLFKAAWAGAPVANMTSAYGGIRWESGMNRQFQYEHTQSRIGATLWEKPELYIENSPLFHLPKVTTPVAIMSNDADGAVPWYQGIELFTGLRRLGKPVWLLNYNNEAHNLVLRQNRKDISRREQQFFDHFLKGAPAPQWLQTGVPATEKGVNWGW</sequence>
<reference evidence="3 4" key="1">
    <citation type="submission" date="2019-09" db="EMBL/GenBank/DDBJ databases">
        <title>Chitinophaga ginsengihumi sp. nov., isolated from soil of ginseng rhizosphere.</title>
        <authorList>
            <person name="Lee J."/>
        </authorList>
    </citation>
    <scope>NUCLEOTIDE SEQUENCE [LARGE SCALE GENOMIC DNA]</scope>
    <source>
        <strain evidence="3 4">BN140078</strain>
    </source>
</reference>
<dbReference type="Proteomes" id="UP000324611">
    <property type="component" value="Unassembled WGS sequence"/>
</dbReference>